<reference evidence="1 2" key="1">
    <citation type="submission" date="2016-10" db="EMBL/GenBank/DDBJ databases">
        <authorList>
            <person name="Varghese N."/>
            <person name="Submissions S."/>
        </authorList>
    </citation>
    <scope>NUCLEOTIDE SEQUENCE [LARGE SCALE GENOMIC DNA]</scope>
    <source>
        <strain evidence="1 2">DSM 21822</strain>
    </source>
</reference>
<evidence type="ECO:0000313" key="2">
    <source>
        <dbReference type="Proteomes" id="UP000323300"/>
    </source>
</evidence>
<proteinExistence type="predicted"/>
<organism evidence="1 2">
    <name type="scientific">Neomesorhizobium albiziae</name>
    <dbReference type="NCBI Taxonomy" id="335020"/>
    <lineage>
        <taxon>Bacteria</taxon>
        <taxon>Pseudomonadati</taxon>
        <taxon>Pseudomonadota</taxon>
        <taxon>Alphaproteobacteria</taxon>
        <taxon>Hyphomicrobiales</taxon>
        <taxon>Phyllobacteriaceae</taxon>
        <taxon>Neomesorhizobium</taxon>
    </lineage>
</organism>
<gene>
    <name evidence="1" type="ORF">SAMN04488498_103102</name>
</gene>
<accession>A0A1I3XC89</accession>
<name>A0A1I3XC89_9HYPH</name>
<protein>
    <submittedName>
        <fullName evidence="1">Uncharacterized protein</fullName>
    </submittedName>
</protein>
<dbReference type="EMBL" id="FOSL01000003">
    <property type="protein sequence ID" value="SFK16656.1"/>
    <property type="molecule type" value="Genomic_DNA"/>
</dbReference>
<sequence>MNRSPWIWRLVRFADPFSFYTFALTISWKPDFCALLMGASKCSGFNDLSPGSGHNAEPENSFHRYGTFYCPWRFGV</sequence>
<dbReference type="AlphaFoldDB" id="A0A1I3XC89"/>
<keyword evidence="2" id="KW-1185">Reference proteome</keyword>
<dbReference type="Proteomes" id="UP000323300">
    <property type="component" value="Unassembled WGS sequence"/>
</dbReference>
<evidence type="ECO:0000313" key="1">
    <source>
        <dbReference type="EMBL" id="SFK16656.1"/>
    </source>
</evidence>